<name>A0A7X6BGD7_9SPHN</name>
<sequence length="374" mass="41330">MDKSTLISKASLNLSLSNFFWRWVGEKIRAADPAKGALVSQRYSYLFRPGTARRRRTEVPPAAPDESQKAELAEPTRADVQQLMDQALTTPTLDSLQQFVDFANRFRKLAAYNLYMVYIQRPGAAAVATRDEWMGVGQTIMPDAVPIVILRTFGPIELVYELSDTAPPQVRDPRSHMLGAEGPFDVERMNRLVRNLKPKGKALRIDVVQGSYGAHLAGTAAAARPLLTDVQDLASGTLPTGQIAHGNFETTPYPAHDLLYRIKLNRRMTAAEQFTTLAHELGHIFCGHLGAFLPSGRADDDHGWPDRSSLGQSAREIEAELVAWLIASRANLITGAPIYLRPYLERARDDGSIGSVSPHAIIRAAARIERLSKR</sequence>
<dbReference type="AlphaFoldDB" id="A0A7X6BGD7"/>
<dbReference type="RefSeq" id="WP_168068532.1">
    <property type="nucleotide sequence ID" value="NZ_JAATJC010000001.1"/>
</dbReference>
<proteinExistence type="predicted"/>
<dbReference type="Proteomes" id="UP000558192">
    <property type="component" value="Unassembled WGS sequence"/>
</dbReference>
<dbReference type="InterPro" id="IPR010359">
    <property type="entry name" value="IrrE_HExxH"/>
</dbReference>
<evidence type="ECO:0000259" key="2">
    <source>
        <dbReference type="Pfam" id="PF06114"/>
    </source>
</evidence>
<keyword evidence="4" id="KW-1185">Reference proteome</keyword>
<accession>A0A7X6BGD7</accession>
<reference evidence="3 4" key="1">
    <citation type="submission" date="2020-03" db="EMBL/GenBank/DDBJ databases">
        <title>Genomic Encyclopedia of Type Strains, Phase IV (KMG-IV): sequencing the most valuable type-strain genomes for metagenomic binning, comparative biology and taxonomic classification.</title>
        <authorList>
            <person name="Goeker M."/>
        </authorList>
    </citation>
    <scope>NUCLEOTIDE SEQUENCE [LARGE SCALE GENOMIC DNA]</scope>
    <source>
        <strain evidence="3 4">DSM 16846</strain>
    </source>
</reference>
<comment type="caution">
    <text evidence="3">The sequence shown here is derived from an EMBL/GenBank/DDBJ whole genome shotgun (WGS) entry which is preliminary data.</text>
</comment>
<evidence type="ECO:0000256" key="1">
    <source>
        <dbReference type="SAM" id="MobiDB-lite"/>
    </source>
</evidence>
<feature type="domain" description="IrrE N-terminal-like" evidence="2">
    <location>
        <begin position="256"/>
        <end position="317"/>
    </location>
</feature>
<dbReference type="Pfam" id="PF06114">
    <property type="entry name" value="Peptidase_M78"/>
    <property type="match status" value="1"/>
</dbReference>
<protein>
    <recommendedName>
        <fullName evidence="2">IrrE N-terminal-like domain-containing protein</fullName>
    </recommendedName>
</protein>
<evidence type="ECO:0000313" key="3">
    <source>
        <dbReference type="EMBL" id="NJC05768.1"/>
    </source>
</evidence>
<gene>
    <name evidence="3" type="ORF">GGQ97_001561</name>
</gene>
<dbReference type="EMBL" id="JAATJC010000001">
    <property type="protein sequence ID" value="NJC05768.1"/>
    <property type="molecule type" value="Genomic_DNA"/>
</dbReference>
<evidence type="ECO:0000313" key="4">
    <source>
        <dbReference type="Proteomes" id="UP000558192"/>
    </source>
</evidence>
<organism evidence="3 4">
    <name type="scientific">Sphingomonas kaistensis</name>
    <dbReference type="NCBI Taxonomy" id="298708"/>
    <lineage>
        <taxon>Bacteria</taxon>
        <taxon>Pseudomonadati</taxon>
        <taxon>Pseudomonadota</taxon>
        <taxon>Alphaproteobacteria</taxon>
        <taxon>Sphingomonadales</taxon>
        <taxon>Sphingomonadaceae</taxon>
        <taxon>Sphingomonas</taxon>
    </lineage>
</organism>
<feature type="region of interest" description="Disordered" evidence="1">
    <location>
        <begin position="54"/>
        <end position="74"/>
    </location>
</feature>